<dbReference type="Proteomes" id="UP000261080">
    <property type="component" value="Unassembled WGS sequence"/>
</dbReference>
<sequence>MEQQTAEEWNQRHDGKACRAFIITYEKMKRYEGSWHLICEPLLSGYFFLKTEESKVLEEAQDSIPIDSGEERFLKELGGRDHHVPMSRGYIREGKTCVTEGPLCGHESQIQKIDRHKRLAHLDCRMDQYQRKGLWAGLEIVSKS</sequence>
<organism evidence="1 2">
    <name type="scientific">Sellimonas intestinalis</name>
    <dbReference type="NCBI Taxonomy" id="1653434"/>
    <lineage>
        <taxon>Bacteria</taxon>
        <taxon>Bacillati</taxon>
        <taxon>Bacillota</taxon>
        <taxon>Clostridia</taxon>
        <taxon>Lachnospirales</taxon>
        <taxon>Lachnospiraceae</taxon>
        <taxon>Sellimonas</taxon>
    </lineage>
</organism>
<dbReference type="EMBL" id="QVLX01000002">
    <property type="protein sequence ID" value="RGE88977.1"/>
    <property type="molecule type" value="Genomic_DNA"/>
</dbReference>
<reference evidence="1 2" key="1">
    <citation type="submission" date="2018-08" db="EMBL/GenBank/DDBJ databases">
        <title>A genome reference for cultivated species of the human gut microbiota.</title>
        <authorList>
            <person name="Zou Y."/>
            <person name="Xue W."/>
            <person name="Luo G."/>
        </authorList>
    </citation>
    <scope>NUCLEOTIDE SEQUENCE [LARGE SCALE GENOMIC DNA]</scope>
    <source>
        <strain evidence="1 2">AF37-2AT</strain>
    </source>
</reference>
<dbReference type="AlphaFoldDB" id="A0A3E3K4I6"/>
<dbReference type="OrthoDB" id="1681764at2"/>
<protein>
    <submittedName>
        <fullName evidence="1">Transcription antiterminator</fullName>
    </submittedName>
</protein>
<gene>
    <name evidence="1" type="ORF">DW016_05610</name>
</gene>
<evidence type="ECO:0000313" key="2">
    <source>
        <dbReference type="Proteomes" id="UP000261080"/>
    </source>
</evidence>
<keyword evidence="2" id="KW-1185">Reference proteome</keyword>
<accession>A0A3E3K4I6</accession>
<name>A0A3E3K4I6_9FIRM</name>
<comment type="caution">
    <text evidence="1">The sequence shown here is derived from an EMBL/GenBank/DDBJ whole genome shotgun (WGS) entry which is preliminary data.</text>
</comment>
<evidence type="ECO:0000313" key="1">
    <source>
        <dbReference type="EMBL" id="RGE88977.1"/>
    </source>
</evidence>
<proteinExistence type="predicted"/>